<dbReference type="InterPro" id="IPR002678">
    <property type="entry name" value="DUF34/NIF3"/>
</dbReference>
<evidence type="ECO:0000313" key="4">
    <source>
        <dbReference type="EMBL" id="BAR91924.1"/>
    </source>
</evidence>
<dbReference type="PIRSF" id="PIRSF037489">
    <property type="entry name" value="UCP037489_NIF3_YqfO"/>
    <property type="match status" value="1"/>
</dbReference>
<protein>
    <recommendedName>
        <fullName evidence="3">GTP cyclohydrolase 1 type 2 homolog</fullName>
    </recommendedName>
</protein>
<dbReference type="Gene3D" id="3.40.1390.30">
    <property type="entry name" value="NIF3 (NGG1p interacting factor 3)-like"/>
    <property type="match status" value="1"/>
</dbReference>
<keyword evidence="5" id="KW-1185">Reference proteome</keyword>
<dbReference type="PANTHER" id="PTHR13799:SF14">
    <property type="entry name" value="GTP CYCLOHYDROLASE 1 TYPE 2 HOMOLOG"/>
    <property type="match status" value="1"/>
</dbReference>
<evidence type="ECO:0000256" key="3">
    <source>
        <dbReference type="PIRNR" id="PIRNR037489"/>
    </source>
</evidence>
<dbReference type="PANTHER" id="PTHR13799">
    <property type="entry name" value="NGG1 INTERACTING FACTOR 3"/>
    <property type="match status" value="1"/>
</dbReference>
<sequence>MKVFVRDIAYRLENLAPLEYAESYDNVGLIVGSFHKEVKKVLITLDLTEEVFYESLKKKCDLIISFHPIIFKSIKNITGKTFSERVIIHALKNDISIYVIHTNLDVVWEGTSSYLSKLLRINREKVLVSKKETIKKLITYVPINYAEKVRNALFEAGAGNISNYSHCSYNFDGYGSYKGNKKTKPFLGKKEIFHIEKETCIGVIFPDYKLDIIKKTLFQNHPYEEIAYEVYNLENINPYIGIGFIGNLIENMNEHDFLFFLKEKMNLIYIRHSNLIEKEIQKVAMIPGSGRFGIEYAVKEKADVFISSDLKYHDFFKYEKKILIVDIGHYESEKFIKNLLKSFLDQNFTSISVFKSEVHTNPVKYFY</sequence>
<organism evidence="4 5">
    <name type="scientific">Blattabacterium cuenoti BPAY</name>
    <dbReference type="NCBI Taxonomy" id="1457031"/>
    <lineage>
        <taxon>Bacteria</taxon>
        <taxon>Pseudomonadati</taxon>
        <taxon>Bacteroidota</taxon>
        <taxon>Flavobacteriia</taxon>
        <taxon>Flavobacteriales</taxon>
        <taxon>Blattabacteriaceae</taxon>
        <taxon>Blattabacterium</taxon>
    </lineage>
</organism>
<dbReference type="InterPro" id="IPR017221">
    <property type="entry name" value="DUF34/NIF3_bac"/>
</dbReference>
<keyword evidence="2 3" id="KW-0479">Metal-binding</keyword>
<comment type="similarity">
    <text evidence="1 3">Belongs to the GTP cyclohydrolase I type 2/NIF3 family.</text>
</comment>
<dbReference type="Proteomes" id="UP000217805">
    <property type="component" value="Chromosome"/>
</dbReference>
<accession>A0ABN5V3X2</accession>
<gene>
    <name evidence="4" type="ORF">BPAY_172</name>
</gene>
<dbReference type="NCBIfam" id="TIGR00486">
    <property type="entry name" value="YbgI_SA1388"/>
    <property type="match status" value="1"/>
</dbReference>
<evidence type="ECO:0000313" key="5">
    <source>
        <dbReference type="Proteomes" id="UP000217805"/>
    </source>
</evidence>
<reference evidence="4 5" key="1">
    <citation type="journal article" date="2015" name="Microbes Environ.">
        <title>An Efficient Strategy Developed for Next-Generation Sequencing of Endosymbiont Genomes Performed Using Crude DNA Isolated from Host Tissues: A Case Study of Blattabacterium cuenoti Inhabiting the Fat Bodies of Cockroaches.</title>
        <authorList>
            <person name="Kinjo Y."/>
            <person name="Saitoh S."/>
            <person name="Tokuda G."/>
        </authorList>
    </citation>
    <scope>NUCLEOTIDE SEQUENCE [LARGE SCALE GENOMIC DNA]</scope>
    <source>
        <strain evidence="4 5">BPAY</strain>
    </source>
</reference>
<name>A0ABN5V3X2_9FLAO</name>
<evidence type="ECO:0000256" key="1">
    <source>
        <dbReference type="ARBA" id="ARBA00006964"/>
    </source>
</evidence>
<evidence type="ECO:0000256" key="2">
    <source>
        <dbReference type="ARBA" id="ARBA00022723"/>
    </source>
</evidence>
<proteinExistence type="inferred from homology"/>
<dbReference type="Pfam" id="PF01784">
    <property type="entry name" value="DUF34_NIF3"/>
    <property type="match status" value="1"/>
</dbReference>
<dbReference type="SUPFAM" id="SSF102705">
    <property type="entry name" value="NIF3 (NGG1p interacting factor 3)-like"/>
    <property type="match status" value="1"/>
</dbReference>
<dbReference type="EMBL" id="AP014609">
    <property type="protein sequence ID" value="BAR91924.1"/>
    <property type="molecule type" value="Genomic_DNA"/>
</dbReference>
<dbReference type="RefSeq" id="WP_096378567.1">
    <property type="nucleotide sequence ID" value="NZ_AP014609.1"/>
</dbReference>
<dbReference type="Gene3D" id="3.30.70.120">
    <property type="match status" value="1"/>
</dbReference>
<dbReference type="InterPro" id="IPR015867">
    <property type="entry name" value="N-reg_PII/ATP_PRibTrfase_C"/>
</dbReference>
<dbReference type="InterPro" id="IPR036069">
    <property type="entry name" value="DUF34/NIF3_sf"/>
</dbReference>